<dbReference type="SMART" id="SM00648">
    <property type="entry name" value="SWAP"/>
    <property type="match status" value="2"/>
</dbReference>
<dbReference type="OrthoDB" id="447637at2759"/>
<dbReference type="InterPro" id="IPR045146">
    <property type="entry name" value="SF3A1"/>
</dbReference>
<dbReference type="GO" id="GO:0071004">
    <property type="term" value="C:U2-type prespliceosome"/>
    <property type="evidence" value="ECO:0007669"/>
    <property type="project" value="TreeGrafter"/>
</dbReference>
<dbReference type="GO" id="GO:0000381">
    <property type="term" value="P:regulation of alternative mRNA splicing, via spliceosome"/>
    <property type="evidence" value="ECO:0007669"/>
    <property type="project" value="TreeGrafter"/>
</dbReference>
<dbReference type="GO" id="GO:0045292">
    <property type="term" value="P:mRNA cis splicing, via spliceosome"/>
    <property type="evidence" value="ECO:0007669"/>
    <property type="project" value="InterPro"/>
</dbReference>
<protein>
    <recommendedName>
        <fullName evidence="2">SURP motif domain-containing protein</fullName>
    </recommendedName>
</protein>
<comment type="caution">
    <text evidence="3">The sequence shown here is derived from an EMBL/GenBank/DDBJ whole genome shotgun (WGS) entry which is preliminary data.</text>
</comment>
<feature type="region of interest" description="Disordered" evidence="1">
    <location>
        <begin position="259"/>
        <end position="292"/>
    </location>
</feature>
<feature type="domain" description="SURP motif" evidence="2">
    <location>
        <begin position="197"/>
        <end position="243"/>
    </location>
</feature>
<dbReference type="Gene3D" id="1.10.10.790">
    <property type="entry name" value="Surp module"/>
    <property type="match status" value="2"/>
</dbReference>
<dbReference type="PROSITE" id="PS50128">
    <property type="entry name" value="SURP"/>
    <property type="match status" value="2"/>
</dbReference>
<dbReference type="GO" id="GO:0003723">
    <property type="term" value="F:RNA binding"/>
    <property type="evidence" value="ECO:0007669"/>
    <property type="project" value="InterPro"/>
</dbReference>
<feature type="domain" description="SURP motif" evidence="2">
    <location>
        <begin position="315"/>
        <end position="360"/>
    </location>
</feature>
<reference evidence="3 4" key="1">
    <citation type="submission" date="2016-07" db="EMBL/GenBank/DDBJ databases">
        <title>Pervasive Adenine N6-methylation of Active Genes in Fungi.</title>
        <authorList>
            <consortium name="DOE Joint Genome Institute"/>
            <person name="Mondo S.J."/>
            <person name="Dannebaum R.O."/>
            <person name="Kuo R.C."/>
            <person name="Labutti K."/>
            <person name="Haridas S."/>
            <person name="Kuo A."/>
            <person name="Salamov A."/>
            <person name="Ahrendt S.R."/>
            <person name="Lipzen A."/>
            <person name="Sullivan W."/>
            <person name="Andreopoulos W.B."/>
            <person name="Clum A."/>
            <person name="Lindquist E."/>
            <person name="Daum C."/>
            <person name="Ramamoorthy G.K."/>
            <person name="Gryganskyi A."/>
            <person name="Culley D."/>
            <person name="Magnuson J.K."/>
            <person name="James T.Y."/>
            <person name="O'Malley M.A."/>
            <person name="Stajich J.E."/>
            <person name="Spatafora J.W."/>
            <person name="Visel A."/>
            <person name="Grigoriev I.V."/>
        </authorList>
    </citation>
    <scope>NUCLEOTIDE SEQUENCE [LARGE SCALE GENOMIC DNA]</scope>
    <source>
        <strain evidence="3 4">ATCC 12442</strain>
    </source>
</reference>
<keyword evidence="4" id="KW-1185">Reference proteome</keyword>
<gene>
    <name evidence="3" type="ORF">DL89DRAFT_270792</name>
</gene>
<evidence type="ECO:0000259" key="2">
    <source>
        <dbReference type="PROSITE" id="PS50128"/>
    </source>
</evidence>
<dbReference type="EMBL" id="MCFD01000024">
    <property type="protein sequence ID" value="ORX65607.1"/>
    <property type="molecule type" value="Genomic_DNA"/>
</dbReference>
<dbReference type="RefSeq" id="XP_040739730.1">
    <property type="nucleotide sequence ID" value="XM_040888822.1"/>
</dbReference>
<dbReference type="GO" id="GO:0005686">
    <property type="term" value="C:U2 snRNP"/>
    <property type="evidence" value="ECO:0007669"/>
    <property type="project" value="TreeGrafter"/>
</dbReference>
<dbReference type="AlphaFoldDB" id="A0A1Y1VWD6"/>
<proteinExistence type="predicted"/>
<dbReference type="Pfam" id="PF01805">
    <property type="entry name" value="Surp"/>
    <property type="match status" value="1"/>
</dbReference>
<evidence type="ECO:0000313" key="3">
    <source>
        <dbReference type="EMBL" id="ORX65607.1"/>
    </source>
</evidence>
<dbReference type="InterPro" id="IPR035967">
    <property type="entry name" value="SWAP/Surp_sf"/>
</dbReference>
<dbReference type="InterPro" id="IPR000061">
    <property type="entry name" value="Surp"/>
</dbReference>
<dbReference type="SUPFAM" id="SSF109905">
    <property type="entry name" value="Surp module (SWAP domain)"/>
    <property type="match status" value="2"/>
</dbReference>
<dbReference type="PANTHER" id="PTHR15316:SF1">
    <property type="entry name" value="SPLICING FACTOR 3A SUBUNIT 1"/>
    <property type="match status" value="1"/>
</dbReference>
<dbReference type="STRING" id="61395.A0A1Y1VWD6"/>
<dbReference type="GeneID" id="63805470"/>
<evidence type="ECO:0000313" key="4">
    <source>
        <dbReference type="Proteomes" id="UP000193922"/>
    </source>
</evidence>
<organism evidence="3 4">
    <name type="scientific">Linderina pennispora</name>
    <dbReference type="NCBI Taxonomy" id="61395"/>
    <lineage>
        <taxon>Eukaryota</taxon>
        <taxon>Fungi</taxon>
        <taxon>Fungi incertae sedis</taxon>
        <taxon>Zoopagomycota</taxon>
        <taxon>Kickxellomycotina</taxon>
        <taxon>Kickxellomycetes</taxon>
        <taxon>Kickxellales</taxon>
        <taxon>Kickxellaceae</taxon>
        <taxon>Linderina</taxon>
    </lineage>
</organism>
<dbReference type="GO" id="GO:0071013">
    <property type="term" value="C:catalytic step 2 spliceosome"/>
    <property type="evidence" value="ECO:0007669"/>
    <property type="project" value="TreeGrafter"/>
</dbReference>
<name>A0A1Y1VWD6_9FUNG</name>
<evidence type="ECO:0000256" key="1">
    <source>
        <dbReference type="SAM" id="MobiDB-lite"/>
    </source>
</evidence>
<accession>A0A1Y1VWD6</accession>
<dbReference type="PANTHER" id="PTHR15316">
    <property type="entry name" value="SPLICEOSOME ASSOCIATED PROTEIN 114/SWAP SPLICING FACTOR-RELATED"/>
    <property type="match status" value="1"/>
</dbReference>
<dbReference type="Proteomes" id="UP000193922">
    <property type="component" value="Unassembled WGS sequence"/>
</dbReference>
<sequence length="411" mass="46671">MDSHRIRQQKRKEWLAQKRERYGKGFLASTDDETDSAPMVFGYGARIFEQAEQSDRADLIQLAETNTLVDRYDIRYLIDMNSIHRSEDTGTVVADPEMDARRFKSLETEENERRIFYMDSPERQAYIRQIGEPDSEDASEPSGTALQYDVEGKPVAPSVSALQLAHPDEANADPPFCPSFSLPDGMAAPKSQRHFEIIERTAQFISSQPADRSNQMELTIQGKQGNNSDFYFLNRDDSLYPFYKHIRWLMQAGLYGYNDESDSGSQSADDSKHDPESGSEEPSPDGDDKHANSEAAVPIQVLDDIMVPDRDARAVIDKVAKLVSQSADPPKLETKLRVEKATSMAMYSFLSPFDKCNAYYVFRRDCFARGVQVEDIVCVPAEPVMDDNESKMAKRRRLAKEFLSRKKQRPV</sequence>